<accession>A0A9W6RV83</accession>
<gene>
    <name evidence="3" type="ORF">Airi01_087820</name>
</gene>
<feature type="transmembrane region" description="Helical" evidence="2">
    <location>
        <begin position="32"/>
        <end position="54"/>
    </location>
</feature>
<keyword evidence="2" id="KW-0812">Transmembrane</keyword>
<name>A0A9W6RV83_9ACTN</name>
<organism evidence="3 4">
    <name type="scientific">Actinoallomurus iriomotensis</name>
    <dbReference type="NCBI Taxonomy" id="478107"/>
    <lineage>
        <taxon>Bacteria</taxon>
        <taxon>Bacillati</taxon>
        <taxon>Actinomycetota</taxon>
        <taxon>Actinomycetes</taxon>
        <taxon>Streptosporangiales</taxon>
        <taxon>Thermomonosporaceae</taxon>
        <taxon>Actinoallomurus</taxon>
    </lineage>
</organism>
<proteinExistence type="predicted"/>
<evidence type="ECO:0000256" key="1">
    <source>
        <dbReference type="SAM" id="MobiDB-lite"/>
    </source>
</evidence>
<comment type="caution">
    <text evidence="3">The sequence shown here is derived from an EMBL/GenBank/DDBJ whole genome shotgun (WGS) entry which is preliminary data.</text>
</comment>
<dbReference type="Proteomes" id="UP001165135">
    <property type="component" value="Unassembled WGS sequence"/>
</dbReference>
<dbReference type="EMBL" id="BSTJ01000015">
    <property type="protein sequence ID" value="GLY80515.1"/>
    <property type="molecule type" value="Genomic_DNA"/>
</dbReference>
<keyword evidence="2" id="KW-1133">Transmembrane helix</keyword>
<evidence type="ECO:0000313" key="3">
    <source>
        <dbReference type="EMBL" id="GLY80515.1"/>
    </source>
</evidence>
<evidence type="ECO:0000256" key="2">
    <source>
        <dbReference type="SAM" id="Phobius"/>
    </source>
</evidence>
<protein>
    <submittedName>
        <fullName evidence="3">Uncharacterized protein</fullName>
    </submittedName>
</protein>
<keyword evidence="2" id="KW-0472">Membrane</keyword>
<dbReference type="AlphaFoldDB" id="A0A9W6RV83"/>
<sequence>MKSHGAQIAKAAGGGLMVSAIGALAAMDHLALALVVGVLVLVVLAMCWVVADFARSSNLALLIRAFGERRGPQEPPSAEGVDPAGVERRGGGRRAGVHA</sequence>
<evidence type="ECO:0000313" key="4">
    <source>
        <dbReference type="Proteomes" id="UP001165135"/>
    </source>
</evidence>
<reference evidence="3" key="1">
    <citation type="submission" date="2023-03" db="EMBL/GenBank/DDBJ databases">
        <title>Actinoallomurus iriomotensis NBRC 103681.</title>
        <authorList>
            <person name="Ichikawa N."/>
            <person name="Sato H."/>
            <person name="Tonouchi N."/>
        </authorList>
    </citation>
    <scope>NUCLEOTIDE SEQUENCE</scope>
    <source>
        <strain evidence="3">NBRC 103681</strain>
    </source>
</reference>
<feature type="region of interest" description="Disordered" evidence="1">
    <location>
        <begin position="69"/>
        <end position="99"/>
    </location>
</feature>